<dbReference type="Gene3D" id="1.20.1050.10">
    <property type="match status" value="1"/>
</dbReference>
<gene>
    <name evidence="1" type="ORF">CA982_02525</name>
</gene>
<protein>
    <submittedName>
        <fullName evidence="1">Uncharacterized protein</fullName>
    </submittedName>
</protein>
<evidence type="ECO:0000313" key="1">
    <source>
        <dbReference type="EMBL" id="OUC80627.1"/>
    </source>
</evidence>
<dbReference type="STRING" id="417102.CA982_02525"/>
<evidence type="ECO:0000313" key="2">
    <source>
        <dbReference type="Proteomes" id="UP000194632"/>
    </source>
</evidence>
<keyword evidence="2" id="KW-1185">Reference proteome</keyword>
<dbReference type="OrthoDB" id="4380587at2"/>
<dbReference type="AlphaFoldDB" id="A0A243QGW6"/>
<accession>A0A243QGW6</accession>
<comment type="caution">
    <text evidence="1">The sequence shown here is derived from an EMBL/GenBank/DDBJ whole genome shotgun (WGS) entry which is preliminary data.</text>
</comment>
<name>A0A243QGW6_9ACTN</name>
<dbReference type="RefSeq" id="WP_086533769.1">
    <property type="nucleotide sequence ID" value="NZ_JBLKRZ010000002.1"/>
</dbReference>
<sequence>MVRSRRPVDPVAQAQARVLVDELERVADTLVDTVQSGRGGEKAQRSARRELYEVRDHVRRLQTVYELFG</sequence>
<organism evidence="1 2">
    <name type="scientific">Gordonia lacunae</name>
    <dbReference type="NCBI Taxonomy" id="417102"/>
    <lineage>
        <taxon>Bacteria</taxon>
        <taxon>Bacillati</taxon>
        <taxon>Actinomycetota</taxon>
        <taxon>Actinomycetes</taxon>
        <taxon>Mycobacteriales</taxon>
        <taxon>Gordoniaceae</taxon>
        <taxon>Gordonia</taxon>
    </lineage>
</organism>
<dbReference type="Proteomes" id="UP000194632">
    <property type="component" value="Unassembled WGS sequence"/>
</dbReference>
<reference evidence="1 2" key="1">
    <citation type="submission" date="2017-05" db="EMBL/GenBank/DDBJ databases">
        <title>Biotechnological potential of actinobacteria isolated from South African environments.</title>
        <authorList>
            <person name="Le Roes-Hill M."/>
            <person name="Prins A."/>
            <person name="Durrell K.A."/>
        </authorList>
    </citation>
    <scope>NUCLEOTIDE SEQUENCE [LARGE SCALE GENOMIC DNA]</scope>
    <source>
        <strain evidence="1">BS2</strain>
    </source>
</reference>
<dbReference type="EMBL" id="NGFO01000002">
    <property type="protein sequence ID" value="OUC80627.1"/>
    <property type="molecule type" value="Genomic_DNA"/>
</dbReference>
<proteinExistence type="predicted"/>